<evidence type="ECO:0000313" key="3">
    <source>
        <dbReference type="Proteomes" id="UP000256970"/>
    </source>
</evidence>
<feature type="region of interest" description="Disordered" evidence="1">
    <location>
        <begin position="400"/>
        <end position="439"/>
    </location>
</feature>
<feature type="compositionally biased region" description="Acidic residues" evidence="1">
    <location>
        <begin position="568"/>
        <end position="587"/>
    </location>
</feature>
<proteinExistence type="predicted"/>
<feature type="compositionally biased region" description="Low complexity" evidence="1">
    <location>
        <begin position="233"/>
        <end position="282"/>
    </location>
</feature>
<gene>
    <name evidence="2" type="ORF">BQ4739_LOCUS10532</name>
</gene>
<dbReference type="Proteomes" id="UP000256970">
    <property type="component" value="Unassembled WGS sequence"/>
</dbReference>
<keyword evidence="3" id="KW-1185">Reference proteome</keyword>
<dbReference type="AlphaFoldDB" id="A0A383VZK4"/>
<evidence type="ECO:0000313" key="2">
    <source>
        <dbReference type="EMBL" id="SZX70309.1"/>
    </source>
</evidence>
<organism evidence="2 3">
    <name type="scientific">Tetradesmus obliquus</name>
    <name type="common">Green alga</name>
    <name type="synonym">Acutodesmus obliquus</name>
    <dbReference type="NCBI Taxonomy" id="3088"/>
    <lineage>
        <taxon>Eukaryota</taxon>
        <taxon>Viridiplantae</taxon>
        <taxon>Chlorophyta</taxon>
        <taxon>core chlorophytes</taxon>
        <taxon>Chlorophyceae</taxon>
        <taxon>CS clade</taxon>
        <taxon>Sphaeropleales</taxon>
        <taxon>Scenedesmaceae</taxon>
        <taxon>Tetradesmus</taxon>
    </lineage>
</organism>
<feature type="region of interest" description="Disordered" evidence="1">
    <location>
        <begin position="89"/>
        <end position="109"/>
    </location>
</feature>
<sequence length="630" mass="67438">MSIVPHAKLQLNKRSLKLSGQTYAVQQKKLERVLAEQLEDLELKENAIAADRTREQVLADLVAHQEVVIGLLEHQQDWLATLLQYEQAKEPREQHQPGTATTGGNPDSAGLPGTIQTFAIKAEHDDSGDSWGSQLLGAAPMPPAVGAAAAATKAEAGVAEPASQQQLDAAGGMSYVAGLLANATPAQLRRVMQMKAEDWQQYKHDHFMRLVALLELVNRPSCLQELDEDDQLEQQQQQQQQQLVAGSRSASGSRGSRASGATAAAAAPAGQHSPAAPAAAPRGSGLEAFGIPQRFCDAVDEGITLSFLALFFNHLSITQASTNADLPQQAAPAGIWMRVVKKLDLTDQQLLQLRIASEEFTRLNRSCSLEAEALMGRANRPSLLLAAEASIQAAAASSSLASGSSGSGGSGSNAQPASSSGGPAGSNASGSSSATPAAFSRGTATNIKSEATTPGAPATAETYSAAAAASAAEQEAAAAADGDEDDDGQLDGLLQRHLRLRFLYMIMIGMFVFNTLSRVQIAQMTVTCYPFYPMLTAVAEAAATLHKQRQQEEEKRIRARRRQRLFNEDPEEQQPAEKGDEDDEEGDDSRSSAYARQQLRQHQQQRSRLLQLQQAFWQQQVQHGLLPMQP</sequence>
<evidence type="ECO:0000256" key="1">
    <source>
        <dbReference type="SAM" id="MobiDB-lite"/>
    </source>
</evidence>
<feature type="compositionally biased region" description="Low complexity" evidence="1">
    <location>
        <begin position="412"/>
        <end position="434"/>
    </location>
</feature>
<accession>A0A383VZK4</accession>
<protein>
    <submittedName>
        <fullName evidence="2">Uncharacterized protein</fullName>
    </submittedName>
</protein>
<feature type="region of interest" description="Disordered" evidence="1">
    <location>
        <begin position="550"/>
        <end position="602"/>
    </location>
</feature>
<feature type="compositionally biased region" description="Polar residues" evidence="1">
    <location>
        <begin position="96"/>
        <end position="105"/>
    </location>
</feature>
<reference evidence="2 3" key="1">
    <citation type="submission" date="2016-10" db="EMBL/GenBank/DDBJ databases">
        <authorList>
            <person name="Cai Z."/>
        </authorList>
    </citation>
    <scope>NUCLEOTIDE SEQUENCE [LARGE SCALE GENOMIC DNA]</scope>
</reference>
<dbReference type="EMBL" id="FNXT01000985">
    <property type="protein sequence ID" value="SZX70309.1"/>
    <property type="molecule type" value="Genomic_DNA"/>
</dbReference>
<feature type="region of interest" description="Disordered" evidence="1">
    <location>
        <begin position="228"/>
        <end position="282"/>
    </location>
</feature>
<name>A0A383VZK4_TETOB</name>